<sequence>MTTSVLYPVSNSYRDNKSLNGLWQFKFDPQKVGPAEHWERGLTDTISMPVPGSFADLFTDRESRDYTGDFWYQTDFYVPRDWDEQTLLVRFGSLTHRAVIYCNGVEITTHEGGFLPVVADITAAVNAVTVNHLVIKLNNELSEATLPVGTTKTLPTGRLVAQPYFDFFNYAGIQRNVWLMTLPKQAITDFDTVTTLQATTATLQYHVQSATGTITAQLCDADGQVVAENTGVAGKLVVSNPHLWQVRHAYLYTLKLQLQVAGQLVDAYQTSIGLRTVAVHGEQILINDEPVYLKGYAKHEDFDVLGKAFNWSIVKRDFECMKWTNANCFRTSHYPYAEEWYQMADAEGFLVIDEVPAVGMMQSTQNFADAGKGKFTHFFETPTVPTLKHNHITQVNEMIQRDKNHPCVFAWSLFNEPETTSTEAATYFKDIFKAARAADVQQRPCTGAFEKNSQPDTCQVYPLCDFICLNRYYGWYINSGESFDEATVAFKAELDQWQAKHLHKPFVFSEFGTDNLVTEHKLPSVMWSQEYQNEFLQLYFDIFDEYSFIQGELIWNFADFQTNQGVLRVNGNRKGIFTRERQPKDAAFLVKKRWE</sequence>
<evidence type="ECO:0000256" key="4">
    <source>
        <dbReference type="ARBA" id="ARBA00022801"/>
    </source>
</evidence>
<dbReference type="Gene3D" id="2.60.40.10">
    <property type="entry name" value="Immunoglobulins"/>
    <property type="match status" value="1"/>
</dbReference>
<dbReference type="InterPro" id="IPR017853">
    <property type="entry name" value="GH"/>
</dbReference>
<evidence type="ECO:0000259" key="8">
    <source>
        <dbReference type="Pfam" id="PF02836"/>
    </source>
</evidence>
<dbReference type="InterPro" id="IPR008979">
    <property type="entry name" value="Galactose-bd-like_sf"/>
</dbReference>
<dbReference type="SUPFAM" id="SSF51445">
    <property type="entry name" value="(Trans)glycosidases"/>
    <property type="match status" value="1"/>
</dbReference>
<dbReference type="GO" id="GO:0005975">
    <property type="term" value="P:carbohydrate metabolic process"/>
    <property type="evidence" value="ECO:0007669"/>
    <property type="project" value="InterPro"/>
</dbReference>
<keyword evidence="5 6" id="KW-0326">Glycosidase</keyword>
<evidence type="ECO:0000259" key="9">
    <source>
        <dbReference type="Pfam" id="PF02837"/>
    </source>
</evidence>
<dbReference type="EC" id="3.2.1.31" evidence="2"/>
<feature type="domain" description="Glycosyl hydrolases family 2 sugar binding" evidence="9">
    <location>
        <begin position="17"/>
        <end position="183"/>
    </location>
</feature>
<dbReference type="NCBIfam" id="NF007538">
    <property type="entry name" value="PRK10150.1"/>
    <property type="match status" value="1"/>
</dbReference>
<organism evidence="10 11">
    <name type="scientific">Lactiplantibacillus fabifermentans T30PCM01</name>
    <dbReference type="NCBI Taxonomy" id="1400520"/>
    <lineage>
        <taxon>Bacteria</taxon>
        <taxon>Bacillati</taxon>
        <taxon>Bacillota</taxon>
        <taxon>Bacilli</taxon>
        <taxon>Lactobacillales</taxon>
        <taxon>Lactobacillaceae</taxon>
        <taxon>Lactiplantibacillus</taxon>
    </lineage>
</organism>
<dbReference type="InterPro" id="IPR013783">
    <property type="entry name" value="Ig-like_fold"/>
</dbReference>
<evidence type="ECO:0000256" key="5">
    <source>
        <dbReference type="ARBA" id="ARBA00023295"/>
    </source>
</evidence>
<name>W6T5C1_9LACO</name>
<evidence type="ECO:0000256" key="6">
    <source>
        <dbReference type="RuleBase" id="RU361154"/>
    </source>
</evidence>
<dbReference type="GO" id="GO:0004566">
    <property type="term" value="F:beta-glucuronidase activity"/>
    <property type="evidence" value="ECO:0007669"/>
    <property type="project" value="UniProtKB-EC"/>
</dbReference>
<dbReference type="InterPro" id="IPR023230">
    <property type="entry name" value="Glyco_hydro_2_CS"/>
</dbReference>
<dbReference type="Pfam" id="PF00703">
    <property type="entry name" value="Glyco_hydro_2"/>
    <property type="match status" value="1"/>
</dbReference>
<dbReference type="OrthoDB" id="9762066at2"/>
<feature type="domain" description="Glycoside hydrolase family 2 immunoglobulin-like beta-sandwich" evidence="7">
    <location>
        <begin position="187"/>
        <end position="275"/>
    </location>
</feature>
<dbReference type="PROSITE" id="PS00719">
    <property type="entry name" value="GLYCOSYL_HYDROL_F2_1"/>
    <property type="match status" value="1"/>
</dbReference>
<dbReference type="Gene3D" id="3.20.20.80">
    <property type="entry name" value="Glycosidases"/>
    <property type="match status" value="1"/>
</dbReference>
<feature type="domain" description="Glycoside hydrolase family 2 catalytic" evidence="8">
    <location>
        <begin position="277"/>
        <end position="595"/>
    </location>
</feature>
<evidence type="ECO:0000256" key="2">
    <source>
        <dbReference type="ARBA" id="ARBA00012761"/>
    </source>
</evidence>
<dbReference type="InterPro" id="IPR006104">
    <property type="entry name" value="Glyco_hydro_2_N"/>
</dbReference>
<evidence type="ECO:0000313" key="10">
    <source>
        <dbReference type="EMBL" id="ETY72968.1"/>
    </source>
</evidence>
<proteinExistence type="inferred from homology"/>
<dbReference type="SUPFAM" id="SSF49785">
    <property type="entry name" value="Galactose-binding domain-like"/>
    <property type="match status" value="1"/>
</dbReference>
<evidence type="ECO:0000256" key="3">
    <source>
        <dbReference type="ARBA" id="ARBA00016205"/>
    </source>
</evidence>
<protein>
    <recommendedName>
        <fullName evidence="3">Beta-glucuronidase</fullName>
        <ecNumber evidence="2">3.2.1.31</ecNumber>
    </recommendedName>
</protein>
<dbReference type="Pfam" id="PF02837">
    <property type="entry name" value="Glyco_hydro_2_N"/>
    <property type="match status" value="1"/>
</dbReference>
<dbReference type="PANTHER" id="PTHR10066:SF67">
    <property type="entry name" value="BETA-GLUCURONIDASE"/>
    <property type="match status" value="1"/>
</dbReference>
<dbReference type="eggNOG" id="COG3250">
    <property type="taxonomic scope" value="Bacteria"/>
</dbReference>
<dbReference type="EMBL" id="AWWK01000075">
    <property type="protein sequence ID" value="ETY72968.1"/>
    <property type="molecule type" value="Genomic_DNA"/>
</dbReference>
<comment type="caution">
    <text evidence="10">The sequence shown here is derived from an EMBL/GenBank/DDBJ whole genome shotgun (WGS) entry which is preliminary data.</text>
</comment>
<dbReference type="RefSeq" id="WP_024625929.1">
    <property type="nucleotide sequence ID" value="NZ_KK036523.1"/>
</dbReference>
<dbReference type="PANTHER" id="PTHR10066">
    <property type="entry name" value="BETA-GLUCURONIDASE"/>
    <property type="match status" value="1"/>
</dbReference>
<dbReference type="STRING" id="1400520.LFAB_15205"/>
<evidence type="ECO:0000259" key="7">
    <source>
        <dbReference type="Pfam" id="PF00703"/>
    </source>
</evidence>
<reference evidence="10 11" key="1">
    <citation type="journal article" date="2014" name="Genome Announc.">
        <title>Genome Sequence of Lactobacillus fabifermentans Strain T30PCM01, Isolated from Fermenting Grape Marc.</title>
        <authorList>
            <person name="Treu L."/>
            <person name="Vendramin V."/>
            <person name="Bovo B."/>
            <person name="Giacomini A."/>
            <person name="Corich V."/>
            <person name="Campanaro S."/>
        </authorList>
    </citation>
    <scope>NUCLEOTIDE SEQUENCE [LARGE SCALE GENOMIC DNA]</scope>
    <source>
        <strain evidence="10 11">T30PCM01</strain>
    </source>
</reference>
<comment type="similarity">
    <text evidence="1 6">Belongs to the glycosyl hydrolase 2 family.</text>
</comment>
<keyword evidence="4 6" id="KW-0378">Hydrolase</keyword>
<evidence type="ECO:0000313" key="11">
    <source>
        <dbReference type="Proteomes" id="UP000019247"/>
    </source>
</evidence>
<dbReference type="HOGENOM" id="CLU_006501_6_1_9"/>
<dbReference type="PATRIC" id="fig|1400520.3.peg.2981"/>
<dbReference type="Proteomes" id="UP000019247">
    <property type="component" value="Unassembled WGS sequence"/>
</dbReference>
<dbReference type="AlphaFoldDB" id="W6T5C1"/>
<dbReference type="PRINTS" id="PR00132">
    <property type="entry name" value="GLHYDRLASE2"/>
</dbReference>
<dbReference type="Pfam" id="PF02836">
    <property type="entry name" value="Glyco_hydro_2_C"/>
    <property type="match status" value="1"/>
</dbReference>
<gene>
    <name evidence="10" type="ORF">LFAB_15205</name>
</gene>
<evidence type="ECO:0000256" key="1">
    <source>
        <dbReference type="ARBA" id="ARBA00007401"/>
    </source>
</evidence>
<dbReference type="GO" id="GO:0019391">
    <property type="term" value="P:glucuronoside catabolic process"/>
    <property type="evidence" value="ECO:0007669"/>
    <property type="project" value="TreeGrafter"/>
</dbReference>
<dbReference type="InterPro" id="IPR006101">
    <property type="entry name" value="Glyco_hydro_2"/>
</dbReference>
<dbReference type="InterPro" id="IPR036156">
    <property type="entry name" value="Beta-gal/glucu_dom_sf"/>
</dbReference>
<dbReference type="InterPro" id="IPR006102">
    <property type="entry name" value="Ig-like_GH2"/>
</dbReference>
<dbReference type="Gene3D" id="2.60.120.260">
    <property type="entry name" value="Galactose-binding domain-like"/>
    <property type="match status" value="1"/>
</dbReference>
<dbReference type="FunFam" id="3.20.20.80:FF:000080">
    <property type="entry name" value="Beta-glucuronidase UidA"/>
    <property type="match status" value="1"/>
</dbReference>
<accession>W6T5C1</accession>
<dbReference type="InterPro" id="IPR006103">
    <property type="entry name" value="Glyco_hydro_2_cat"/>
</dbReference>
<dbReference type="GO" id="GO:0030246">
    <property type="term" value="F:carbohydrate binding"/>
    <property type="evidence" value="ECO:0007669"/>
    <property type="project" value="TreeGrafter"/>
</dbReference>
<dbReference type="SUPFAM" id="SSF49303">
    <property type="entry name" value="beta-Galactosidase/glucuronidase domain"/>
    <property type="match status" value="1"/>
</dbReference>